<accession>A0A833VJ08</accession>
<dbReference type="SUPFAM" id="SSF53756">
    <property type="entry name" value="UDP-Glycosyltransferase/glycogen phosphorylase"/>
    <property type="match status" value="1"/>
</dbReference>
<dbReference type="PANTHER" id="PTHR48047:SF19">
    <property type="entry name" value="GLYCOSYLTRANSFERASE"/>
    <property type="match status" value="1"/>
</dbReference>
<dbReference type="InterPro" id="IPR002213">
    <property type="entry name" value="UDP_glucos_trans"/>
</dbReference>
<evidence type="ECO:0000256" key="2">
    <source>
        <dbReference type="ARBA" id="ARBA00022679"/>
    </source>
</evidence>
<comment type="similarity">
    <text evidence="1">Belongs to the UDP-glycosyltransferase family.</text>
</comment>
<keyword evidence="2 3" id="KW-0808">Transferase</keyword>
<dbReference type="OrthoDB" id="780184at2759"/>
<proteinExistence type="inferred from homology"/>
<dbReference type="Pfam" id="PF00201">
    <property type="entry name" value="UDPGT"/>
    <property type="match status" value="1"/>
</dbReference>
<sequence length="123" mass="13240">MTHCGWNSVLEGISAGMPILTWPFVYEQFINEKLLVEVIGCAAKVWDGGKRSTREEEHALVPGSAIAHAVFKFMEPVGDDYVAMRSKAHNVAVSALAAVQEGGSSHGDVKDLVNDLFGLIGNK</sequence>
<protein>
    <submittedName>
        <fullName evidence="3">UDP-glycosyltransferase 73C6</fullName>
    </submittedName>
</protein>
<dbReference type="Gene3D" id="3.40.50.2000">
    <property type="entry name" value="Glycogen Phosphorylase B"/>
    <property type="match status" value="1"/>
</dbReference>
<name>A0A833VJ08_9POAL</name>
<dbReference type="AlphaFoldDB" id="A0A833VJ08"/>
<evidence type="ECO:0000313" key="3">
    <source>
        <dbReference type="EMBL" id="KAF3339896.1"/>
    </source>
</evidence>
<evidence type="ECO:0000256" key="1">
    <source>
        <dbReference type="ARBA" id="ARBA00009995"/>
    </source>
</evidence>
<comment type="caution">
    <text evidence="3">The sequence shown here is derived from an EMBL/GenBank/DDBJ whole genome shotgun (WGS) entry which is preliminary data.</text>
</comment>
<dbReference type="Proteomes" id="UP000623129">
    <property type="component" value="Unassembled WGS sequence"/>
</dbReference>
<dbReference type="GO" id="GO:0035251">
    <property type="term" value="F:UDP-glucosyltransferase activity"/>
    <property type="evidence" value="ECO:0007669"/>
    <property type="project" value="TreeGrafter"/>
</dbReference>
<gene>
    <name evidence="3" type="ORF">FCM35_KLT15667</name>
</gene>
<keyword evidence="4" id="KW-1185">Reference proteome</keyword>
<reference evidence="3" key="1">
    <citation type="submission" date="2020-01" db="EMBL/GenBank/DDBJ databases">
        <title>Genome sequence of Kobresia littledalei, the first chromosome-level genome in the family Cyperaceae.</title>
        <authorList>
            <person name="Qu G."/>
        </authorList>
    </citation>
    <scope>NUCLEOTIDE SEQUENCE</scope>
    <source>
        <strain evidence="3">C.B.Clarke</strain>
        <tissue evidence="3">Leaf</tissue>
    </source>
</reference>
<organism evidence="3 4">
    <name type="scientific">Carex littledalei</name>
    <dbReference type="NCBI Taxonomy" id="544730"/>
    <lineage>
        <taxon>Eukaryota</taxon>
        <taxon>Viridiplantae</taxon>
        <taxon>Streptophyta</taxon>
        <taxon>Embryophyta</taxon>
        <taxon>Tracheophyta</taxon>
        <taxon>Spermatophyta</taxon>
        <taxon>Magnoliopsida</taxon>
        <taxon>Liliopsida</taxon>
        <taxon>Poales</taxon>
        <taxon>Cyperaceae</taxon>
        <taxon>Cyperoideae</taxon>
        <taxon>Cariceae</taxon>
        <taxon>Carex</taxon>
        <taxon>Carex subgen. Euthyceras</taxon>
    </lineage>
</organism>
<dbReference type="EMBL" id="SWLB01000003">
    <property type="protein sequence ID" value="KAF3339896.1"/>
    <property type="molecule type" value="Genomic_DNA"/>
</dbReference>
<evidence type="ECO:0000313" key="4">
    <source>
        <dbReference type="Proteomes" id="UP000623129"/>
    </source>
</evidence>
<dbReference type="PANTHER" id="PTHR48047">
    <property type="entry name" value="GLYCOSYLTRANSFERASE"/>
    <property type="match status" value="1"/>
</dbReference>